<dbReference type="EMBL" id="BGPR01181081">
    <property type="protein sequence ID" value="GBM62825.1"/>
    <property type="molecule type" value="Genomic_DNA"/>
</dbReference>
<gene>
    <name evidence="1" type="ORF">AVEN_122724_1</name>
</gene>
<reference evidence="1 2" key="1">
    <citation type="journal article" date="2019" name="Sci. Rep.">
        <title>Orb-weaving spider Araneus ventricosus genome elucidates the spidroin gene catalogue.</title>
        <authorList>
            <person name="Kono N."/>
            <person name="Nakamura H."/>
            <person name="Ohtoshi R."/>
            <person name="Moran D.A.P."/>
            <person name="Shinohara A."/>
            <person name="Yoshida Y."/>
            <person name="Fujiwara M."/>
            <person name="Mori M."/>
            <person name="Tomita M."/>
            <person name="Arakawa K."/>
        </authorList>
    </citation>
    <scope>NUCLEOTIDE SEQUENCE [LARGE SCALE GENOMIC DNA]</scope>
</reference>
<dbReference type="AlphaFoldDB" id="A0A4Y2HC03"/>
<evidence type="ECO:0000313" key="1">
    <source>
        <dbReference type="EMBL" id="GBM62825.1"/>
    </source>
</evidence>
<proteinExistence type="predicted"/>
<name>A0A4Y2HC03_ARAVE</name>
<protein>
    <submittedName>
        <fullName evidence="1">Uncharacterized protein</fullName>
    </submittedName>
</protein>
<comment type="caution">
    <text evidence="1">The sequence shown here is derived from an EMBL/GenBank/DDBJ whole genome shotgun (WGS) entry which is preliminary data.</text>
</comment>
<sequence length="99" mass="11069">MCIVVSFRGCGTITKGIKTLLRGSGRQRIATTVDDLYLLQCGRRRRTLTARQLASQLCCWKGLYPAKLYHADCMKDCSHDDLLCAFVPSARQSEVALFP</sequence>
<organism evidence="1 2">
    <name type="scientific">Araneus ventricosus</name>
    <name type="common">Orbweaver spider</name>
    <name type="synonym">Epeira ventricosa</name>
    <dbReference type="NCBI Taxonomy" id="182803"/>
    <lineage>
        <taxon>Eukaryota</taxon>
        <taxon>Metazoa</taxon>
        <taxon>Ecdysozoa</taxon>
        <taxon>Arthropoda</taxon>
        <taxon>Chelicerata</taxon>
        <taxon>Arachnida</taxon>
        <taxon>Araneae</taxon>
        <taxon>Araneomorphae</taxon>
        <taxon>Entelegynae</taxon>
        <taxon>Araneoidea</taxon>
        <taxon>Araneidae</taxon>
        <taxon>Araneus</taxon>
    </lineage>
</organism>
<accession>A0A4Y2HC03</accession>
<keyword evidence="2" id="KW-1185">Reference proteome</keyword>
<dbReference type="Proteomes" id="UP000499080">
    <property type="component" value="Unassembled WGS sequence"/>
</dbReference>
<evidence type="ECO:0000313" key="2">
    <source>
        <dbReference type="Proteomes" id="UP000499080"/>
    </source>
</evidence>